<dbReference type="AlphaFoldDB" id="A0A9W4MHV6"/>
<comment type="caution">
    <text evidence="1">The sequence shown here is derived from an EMBL/GenBank/DDBJ whole genome shotgun (WGS) entry which is preliminary data.</text>
</comment>
<sequence length="60" mass="6195">MLRILGSSAHPSCAENDRSRGLASFNRTTVLGWRFTTLSSLAGRIAGSVAASAAGPPPRP</sequence>
<evidence type="ECO:0000313" key="2">
    <source>
        <dbReference type="Proteomes" id="UP001153328"/>
    </source>
</evidence>
<name>A0A9W4MHV6_9ACTN</name>
<gene>
    <name evidence="1" type="ORF">SBRY_40160</name>
</gene>
<dbReference type="Proteomes" id="UP001153328">
    <property type="component" value="Unassembled WGS sequence"/>
</dbReference>
<protein>
    <submittedName>
        <fullName evidence="1">Uncharacterized protein</fullName>
    </submittedName>
</protein>
<dbReference type="EMBL" id="CAJVAX010000018">
    <property type="protein sequence ID" value="CAG7645452.1"/>
    <property type="molecule type" value="Genomic_DNA"/>
</dbReference>
<reference evidence="1" key="1">
    <citation type="submission" date="2021-06" db="EMBL/GenBank/DDBJ databases">
        <authorList>
            <person name="Arsene-Ploetze F."/>
        </authorList>
    </citation>
    <scope>NUCLEOTIDE SEQUENCE</scope>
    <source>
        <strain evidence="1">SBRY1</strain>
    </source>
</reference>
<accession>A0A9W4MHV6</accession>
<proteinExistence type="predicted"/>
<organism evidence="1 2">
    <name type="scientific">Actinacidiphila bryophytorum</name>
    <dbReference type="NCBI Taxonomy" id="1436133"/>
    <lineage>
        <taxon>Bacteria</taxon>
        <taxon>Bacillati</taxon>
        <taxon>Actinomycetota</taxon>
        <taxon>Actinomycetes</taxon>
        <taxon>Kitasatosporales</taxon>
        <taxon>Streptomycetaceae</taxon>
        <taxon>Actinacidiphila</taxon>
    </lineage>
</organism>
<evidence type="ECO:0000313" key="1">
    <source>
        <dbReference type="EMBL" id="CAG7645452.1"/>
    </source>
</evidence>
<keyword evidence="2" id="KW-1185">Reference proteome</keyword>